<keyword evidence="1" id="KW-0507">mRNA processing</keyword>
<accession>A0A8H5H9K1</accession>
<dbReference type="SUPFAM" id="SSF57756">
    <property type="entry name" value="Retrovirus zinc finger-like domains"/>
    <property type="match status" value="1"/>
</dbReference>
<reference evidence="4 5" key="1">
    <citation type="journal article" date="2020" name="ISME J.">
        <title>Uncovering the hidden diversity of litter-decomposition mechanisms in mushroom-forming fungi.</title>
        <authorList>
            <person name="Floudas D."/>
            <person name="Bentzer J."/>
            <person name="Ahren D."/>
            <person name="Johansson T."/>
            <person name="Persson P."/>
            <person name="Tunlid A."/>
        </authorList>
    </citation>
    <scope>NUCLEOTIDE SEQUENCE [LARGE SCALE GENOMIC DNA]</scope>
    <source>
        <strain evidence="4 5">CBS 406.79</strain>
    </source>
</reference>
<dbReference type="GO" id="GO:0008270">
    <property type="term" value="F:zinc ion binding"/>
    <property type="evidence" value="ECO:0007669"/>
    <property type="project" value="UniProtKB-KW"/>
</dbReference>
<sequence length="336" mass="37793">MAECEFLDCTLCLWHSLSLLKSASCYTAHCYYWDLHLEDTMSETIKFAKLSNSNYNDWKSDMQAHLSEHGLWRLVCGKEPMPIKVDLVEDWETKAIKTASKIYLAVGQDQKVHIRKFLEDPVAMWKKLESVHVSTRFNAYDDLFTISKKEDETLMDLSTRVTEAMAKIKNLRPAKFTVDELDNELEAMSLIRALPADYKHLTSALMLLPELDKDTVLELFKAEELQRTKEEQSVQRAAAAAASFVPRGRGRGRGGYGYRGSGGHANMICFNCGEKGHLAYNCQQPKKSVQANRAQAEADEAHAVVATLPTGYSRALHTGFFPLMGYHTQTKGALAS</sequence>
<dbReference type="AlphaFoldDB" id="A0A8H5H9K1"/>
<feature type="domain" description="CCHC-type" evidence="3">
    <location>
        <begin position="269"/>
        <end position="284"/>
    </location>
</feature>
<dbReference type="EMBL" id="JAACJN010000071">
    <property type="protein sequence ID" value="KAF5379263.1"/>
    <property type="molecule type" value="Genomic_DNA"/>
</dbReference>
<dbReference type="Pfam" id="PF00098">
    <property type="entry name" value="zf-CCHC"/>
    <property type="match status" value="1"/>
</dbReference>
<evidence type="ECO:0000256" key="2">
    <source>
        <dbReference type="PROSITE-ProRule" id="PRU00047"/>
    </source>
</evidence>
<dbReference type="InterPro" id="IPR001878">
    <property type="entry name" value="Znf_CCHC"/>
</dbReference>
<dbReference type="SMART" id="SM00343">
    <property type="entry name" value="ZnF_C2HC"/>
    <property type="match status" value="1"/>
</dbReference>
<dbReference type="OrthoDB" id="3223501at2759"/>
<proteinExistence type="predicted"/>
<keyword evidence="2" id="KW-0479">Metal-binding</keyword>
<dbReference type="Pfam" id="PF14223">
    <property type="entry name" value="Retrotran_gag_2"/>
    <property type="match status" value="1"/>
</dbReference>
<dbReference type="Gene3D" id="4.10.60.10">
    <property type="entry name" value="Zinc finger, CCHC-type"/>
    <property type="match status" value="1"/>
</dbReference>
<dbReference type="GO" id="GO:0003676">
    <property type="term" value="F:nucleic acid binding"/>
    <property type="evidence" value="ECO:0007669"/>
    <property type="project" value="InterPro"/>
</dbReference>
<dbReference type="GO" id="GO:0006397">
    <property type="term" value="P:mRNA processing"/>
    <property type="evidence" value="ECO:0007669"/>
    <property type="project" value="UniProtKB-KW"/>
</dbReference>
<dbReference type="Proteomes" id="UP000518752">
    <property type="component" value="Unassembled WGS sequence"/>
</dbReference>
<evidence type="ECO:0000256" key="1">
    <source>
        <dbReference type="ARBA" id="ARBA00022664"/>
    </source>
</evidence>
<evidence type="ECO:0000313" key="5">
    <source>
        <dbReference type="Proteomes" id="UP000518752"/>
    </source>
</evidence>
<name>A0A8H5H9K1_9AGAR</name>
<organism evidence="4 5">
    <name type="scientific">Collybiopsis confluens</name>
    <dbReference type="NCBI Taxonomy" id="2823264"/>
    <lineage>
        <taxon>Eukaryota</taxon>
        <taxon>Fungi</taxon>
        <taxon>Dikarya</taxon>
        <taxon>Basidiomycota</taxon>
        <taxon>Agaricomycotina</taxon>
        <taxon>Agaricomycetes</taxon>
        <taxon>Agaricomycetidae</taxon>
        <taxon>Agaricales</taxon>
        <taxon>Marasmiineae</taxon>
        <taxon>Omphalotaceae</taxon>
        <taxon>Collybiopsis</taxon>
    </lineage>
</organism>
<evidence type="ECO:0000259" key="3">
    <source>
        <dbReference type="PROSITE" id="PS50158"/>
    </source>
</evidence>
<comment type="caution">
    <text evidence="4">The sequence shown here is derived from an EMBL/GenBank/DDBJ whole genome shotgun (WGS) entry which is preliminary data.</text>
</comment>
<dbReference type="InterPro" id="IPR036875">
    <property type="entry name" value="Znf_CCHC_sf"/>
</dbReference>
<keyword evidence="5" id="KW-1185">Reference proteome</keyword>
<protein>
    <recommendedName>
        <fullName evidence="3">CCHC-type domain-containing protein</fullName>
    </recommendedName>
</protein>
<gene>
    <name evidence="4" type="ORF">D9757_010707</name>
</gene>
<keyword evidence="2" id="KW-0862">Zinc</keyword>
<evidence type="ECO:0000313" key="4">
    <source>
        <dbReference type="EMBL" id="KAF5379263.1"/>
    </source>
</evidence>
<dbReference type="PROSITE" id="PS50158">
    <property type="entry name" value="ZF_CCHC"/>
    <property type="match status" value="1"/>
</dbReference>
<keyword evidence="2" id="KW-0863">Zinc-finger</keyword>